<sequence>MSPGSASPAVAAWAAPSAARVRSRAEARRAVLVMVVLRQFVEFVRRLCFVCVPFMYGTIGVNGPAMRGYCRMIYSKILNKRPRQCAPMP</sequence>
<gene>
    <name evidence="2" type="ORF">CT19425_MP80180</name>
</gene>
<dbReference type="EMBL" id="LT991977">
    <property type="protein sequence ID" value="SPK76551.1"/>
    <property type="molecule type" value="Genomic_DNA"/>
</dbReference>
<evidence type="ECO:0000313" key="2">
    <source>
        <dbReference type="EMBL" id="SPK76551.1"/>
    </source>
</evidence>
<organism evidence="2 3">
    <name type="scientific">Cupriavidus taiwanensis</name>
    <dbReference type="NCBI Taxonomy" id="164546"/>
    <lineage>
        <taxon>Bacteria</taxon>
        <taxon>Pseudomonadati</taxon>
        <taxon>Pseudomonadota</taxon>
        <taxon>Betaproteobacteria</taxon>
        <taxon>Burkholderiales</taxon>
        <taxon>Burkholderiaceae</taxon>
        <taxon>Cupriavidus</taxon>
    </lineage>
</organism>
<keyword evidence="2" id="KW-0614">Plasmid</keyword>
<feature type="transmembrane region" description="Helical" evidence="1">
    <location>
        <begin position="43"/>
        <end position="63"/>
    </location>
</feature>
<evidence type="ECO:0000313" key="3">
    <source>
        <dbReference type="Proteomes" id="UP000255505"/>
    </source>
</evidence>
<accession>A0A375IR13</accession>
<proteinExistence type="predicted"/>
<reference evidence="2 3" key="1">
    <citation type="submission" date="2018-01" db="EMBL/GenBank/DDBJ databases">
        <authorList>
            <person name="Gaut B.S."/>
            <person name="Morton B.R."/>
            <person name="Clegg M.T."/>
            <person name="Duvall M.R."/>
        </authorList>
    </citation>
    <scope>NUCLEOTIDE SEQUENCE [LARGE SCALE GENOMIC DNA]</scope>
    <source>
        <strain evidence="2">Cupriavidus taiwanensis LMG 19425</strain>
        <plasmid evidence="3">Plasmid ii</plasmid>
    </source>
</reference>
<keyword evidence="1" id="KW-0472">Membrane</keyword>
<dbReference type="Proteomes" id="UP000255505">
    <property type="component" value="Plasmid II"/>
</dbReference>
<dbReference type="AlphaFoldDB" id="A0A375IR13"/>
<keyword evidence="1" id="KW-0812">Transmembrane</keyword>
<geneLocation type="plasmid" evidence="2">
    <name>II</name>
</geneLocation>
<evidence type="ECO:0000256" key="1">
    <source>
        <dbReference type="SAM" id="Phobius"/>
    </source>
</evidence>
<name>A0A375IR13_9BURK</name>
<keyword evidence="1" id="KW-1133">Transmembrane helix</keyword>
<protein>
    <submittedName>
        <fullName evidence="2">Uncharacterized protein</fullName>
    </submittedName>
</protein>